<organism evidence="1">
    <name type="scientific">Lepeophtheirus salmonis</name>
    <name type="common">Salmon louse</name>
    <name type="synonym">Caligus salmonis</name>
    <dbReference type="NCBI Taxonomy" id="72036"/>
    <lineage>
        <taxon>Eukaryota</taxon>
        <taxon>Metazoa</taxon>
        <taxon>Ecdysozoa</taxon>
        <taxon>Arthropoda</taxon>
        <taxon>Crustacea</taxon>
        <taxon>Multicrustacea</taxon>
        <taxon>Hexanauplia</taxon>
        <taxon>Copepoda</taxon>
        <taxon>Siphonostomatoida</taxon>
        <taxon>Caligidae</taxon>
        <taxon>Lepeophtheirus</taxon>
    </lineage>
</organism>
<reference evidence="1" key="1">
    <citation type="submission" date="2014-05" db="EMBL/GenBank/DDBJ databases">
        <authorList>
            <person name="Chronopoulou M."/>
        </authorList>
    </citation>
    <scope>NUCLEOTIDE SEQUENCE</scope>
    <source>
        <tissue evidence="1">Whole organism</tissue>
    </source>
</reference>
<proteinExistence type="predicted"/>
<evidence type="ECO:0000313" key="1">
    <source>
        <dbReference type="EMBL" id="CDW43212.1"/>
    </source>
</evidence>
<sequence length="45" mass="5271">MRKKVVYTKKNIVFISLIYYCCERCLEHIIIVTALCKGFLCISRG</sequence>
<name>A0A0K2UZB1_LEPSM</name>
<accession>A0A0K2UZB1</accession>
<protein>
    <submittedName>
        <fullName evidence="1">Uncharacterized protein</fullName>
    </submittedName>
</protein>
<dbReference type="AlphaFoldDB" id="A0A0K2UZB1"/>
<dbReference type="EMBL" id="HACA01025851">
    <property type="protein sequence ID" value="CDW43212.1"/>
    <property type="molecule type" value="Transcribed_RNA"/>
</dbReference>